<comment type="catalytic activity">
    <reaction evidence="1">
        <text>an S-(2-hydroxyacyl)glutathione + H2O = a 2-hydroxy carboxylate + glutathione + H(+)</text>
        <dbReference type="Rhea" id="RHEA:21864"/>
        <dbReference type="ChEBI" id="CHEBI:15377"/>
        <dbReference type="ChEBI" id="CHEBI:15378"/>
        <dbReference type="ChEBI" id="CHEBI:57925"/>
        <dbReference type="ChEBI" id="CHEBI:58896"/>
        <dbReference type="ChEBI" id="CHEBI:71261"/>
        <dbReference type="EC" id="3.1.2.6"/>
    </reaction>
</comment>
<keyword evidence="12" id="KW-1185">Reference proteome</keyword>
<name>A0A8J4TH48_9TREM</name>
<evidence type="ECO:0000256" key="8">
    <source>
        <dbReference type="ARBA" id="ARBA00022833"/>
    </source>
</evidence>
<dbReference type="InterPro" id="IPR035680">
    <property type="entry name" value="Clx_II_MBL"/>
</dbReference>
<feature type="domain" description="Metallo-beta-lactamase" evidence="10">
    <location>
        <begin position="43"/>
        <end position="211"/>
    </location>
</feature>
<dbReference type="Pfam" id="PF00753">
    <property type="entry name" value="Lactamase_B"/>
    <property type="match status" value="2"/>
</dbReference>
<dbReference type="InterPro" id="IPR032282">
    <property type="entry name" value="HAGH_C"/>
</dbReference>
<keyword evidence="7 11" id="KW-0378">Hydrolase</keyword>
<proteinExistence type="inferred from homology"/>
<dbReference type="HAMAP" id="MF_01374">
    <property type="entry name" value="Glyoxalase_2"/>
    <property type="match status" value="1"/>
</dbReference>
<comment type="pathway">
    <text evidence="3">Secondary metabolite metabolism; methylglyoxal degradation; (R)-lactate from methylglyoxal: step 2/2.</text>
</comment>
<evidence type="ECO:0000256" key="5">
    <source>
        <dbReference type="ARBA" id="ARBA00011917"/>
    </source>
</evidence>
<keyword evidence="6" id="KW-0479">Metal-binding</keyword>
<comment type="similarity">
    <text evidence="4">Belongs to the metallo-beta-lactamase superfamily. Glyoxalase II family.</text>
</comment>
<sequence length="293" mass="32577">MFQAILRYSAKYCLLLSRVLLSSVPTGLPHSVMEIITLSAWSDNYMYILVDKTSKVCAAVDPVEPDKILAAVKQHQLRLSSILTTHHHSDHASGNKDLVNKWKQISGENICVFGGDKRIDALTNLVSDGETLKLGDNLDINCLTTPCHTTGHVCYYVTDAKDKGNGVVFTGDTLFLGGCGRFFEGSPEQMYSALVGKLSKLPPSTKVYCGHEYTVKNLEFGLTVEPNNSSTKQRLEKAKKMREQGEPTVPGTIEEELLTNPFMRVEKDDVLAHAKTKDPIEAMRVIRQEKDRF</sequence>
<dbReference type="Gene3D" id="3.60.15.10">
    <property type="entry name" value="Ribonuclease Z/Hydroxyacylglutathione hydrolase-like"/>
    <property type="match status" value="1"/>
</dbReference>
<dbReference type="Proteomes" id="UP000748531">
    <property type="component" value="Unassembled WGS sequence"/>
</dbReference>
<dbReference type="EC" id="3.1.2.6" evidence="5"/>
<dbReference type="InterPro" id="IPR017782">
    <property type="entry name" value="Hydroxyacylglutathione_Hdrlase"/>
</dbReference>
<comment type="cofactor">
    <cofactor evidence="2">
        <name>Zn(2+)</name>
        <dbReference type="ChEBI" id="CHEBI:29105"/>
    </cofactor>
</comment>
<comment type="caution">
    <text evidence="11">The sequence shown here is derived from an EMBL/GenBank/DDBJ whole genome shotgun (WGS) entry which is preliminary data.</text>
</comment>
<evidence type="ECO:0000259" key="10">
    <source>
        <dbReference type="SMART" id="SM00849"/>
    </source>
</evidence>
<evidence type="ECO:0000256" key="1">
    <source>
        <dbReference type="ARBA" id="ARBA00001623"/>
    </source>
</evidence>
<reference evidence="11" key="1">
    <citation type="submission" date="2019-05" db="EMBL/GenBank/DDBJ databases">
        <title>Annotation for the trematode Paragonimus heterotremus.</title>
        <authorList>
            <person name="Choi Y.-J."/>
        </authorList>
    </citation>
    <scope>NUCLEOTIDE SEQUENCE</scope>
    <source>
        <strain evidence="11">LC</strain>
    </source>
</reference>
<dbReference type="InterPro" id="IPR036866">
    <property type="entry name" value="RibonucZ/Hydroxyglut_hydro"/>
</dbReference>
<dbReference type="PANTHER" id="PTHR11935">
    <property type="entry name" value="BETA LACTAMASE DOMAIN"/>
    <property type="match status" value="1"/>
</dbReference>
<dbReference type="SUPFAM" id="SSF56281">
    <property type="entry name" value="Metallo-hydrolase/oxidoreductase"/>
    <property type="match status" value="1"/>
</dbReference>
<dbReference type="SMART" id="SM00849">
    <property type="entry name" value="Lactamase_B"/>
    <property type="match status" value="1"/>
</dbReference>
<dbReference type="GO" id="GO:0004416">
    <property type="term" value="F:hydroxyacylglutathione hydrolase activity"/>
    <property type="evidence" value="ECO:0007669"/>
    <property type="project" value="UniProtKB-EC"/>
</dbReference>
<dbReference type="EMBL" id="LUCH01004464">
    <property type="protein sequence ID" value="KAF5398984.1"/>
    <property type="molecule type" value="Genomic_DNA"/>
</dbReference>
<accession>A0A8J4TH48</accession>
<keyword evidence="8" id="KW-0862">Zinc</keyword>
<dbReference type="CDD" id="cd07723">
    <property type="entry name" value="hydroxyacylglutathione_hydrolase_MBL-fold"/>
    <property type="match status" value="1"/>
</dbReference>
<dbReference type="GO" id="GO:0019243">
    <property type="term" value="P:methylglyoxal catabolic process to D-lactate via S-lactoyl-glutathione"/>
    <property type="evidence" value="ECO:0007669"/>
    <property type="project" value="InterPro"/>
</dbReference>
<dbReference type="OrthoDB" id="515692at2759"/>
<dbReference type="PANTHER" id="PTHR11935:SF94">
    <property type="entry name" value="TENZING NORGAY, ISOFORM C"/>
    <property type="match status" value="1"/>
</dbReference>
<protein>
    <recommendedName>
        <fullName evidence="5">hydroxyacylglutathione hydrolase</fullName>
        <ecNumber evidence="5">3.1.2.6</ecNumber>
    </recommendedName>
    <alternativeName>
        <fullName evidence="9">Glyoxalase II</fullName>
    </alternativeName>
</protein>
<evidence type="ECO:0000256" key="7">
    <source>
        <dbReference type="ARBA" id="ARBA00022801"/>
    </source>
</evidence>
<evidence type="ECO:0000256" key="4">
    <source>
        <dbReference type="ARBA" id="ARBA00006759"/>
    </source>
</evidence>
<dbReference type="Pfam" id="PF16123">
    <property type="entry name" value="HAGH_C"/>
    <property type="match status" value="1"/>
</dbReference>
<dbReference type="AlphaFoldDB" id="A0A8J4TH48"/>
<evidence type="ECO:0000256" key="2">
    <source>
        <dbReference type="ARBA" id="ARBA00001947"/>
    </source>
</evidence>
<dbReference type="FunFam" id="3.60.15.10:FF:000019">
    <property type="entry name" value="Hydroxyacylglutathione hydrolase, mitochondrial"/>
    <property type="match status" value="1"/>
</dbReference>
<evidence type="ECO:0000256" key="9">
    <source>
        <dbReference type="ARBA" id="ARBA00031044"/>
    </source>
</evidence>
<dbReference type="NCBIfam" id="TIGR03413">
    <property type="entry name" value="GSH_gloB"/>
    <property type="match status" value="1"/>
</dbReference>
<evidence type="ECO:0000256" key="3">
    <source>
        <dbReference type="ARBA" id="ARBA00004963"/>
    </source>
</evidence>
<evidence type="ECO:0000256" key="6">
    <source>
        <dbReference type="ARBA" id="ARBA00022723"/>
    </source>
</evidence>
<dbReference type="PIRSF" id="PIRSF005457">
    <property type="entry name" value="Glx"/>
    <property type="match status" value="1"/>
</dbReference>
<dbReference type="InterPro" id="IPR001279">
    <property type="entry name" value="Metallo-B-lactamas"/>
</dbReference>
<gene>
    <name evidence="11" type="ORF">PHET_07071</name>
</gene>
<evidence type="ECO:0000313" key="11">
    <source>
        <dbReference type="EMBL" id="KAF5398984.1"/>
    </source>
</evidence>
<evidence type="ECO:0000313" key="12">
    <source>
        <dbReference type="Proteomes" id="UP000748531"/>
    </source>
</evidence>
<organism evidence="11 12">
    <name type="scientific">Paragonimus heterotremus</name>
    <dbReference type="NCBI Taxonomy" id="100268"/>
    <lineage>
        <taxon>Eukaryota</taxon>
        <taxon>Metazoa</taxon>
        <taxon>Spiralia</taxon>
        <taxon>Lophotrochozoa</taxon>
        <taxon>Platyhelminthes</taxon>
        <taxon>Trematoda</taxon>
        <taxon>Digenea</taxon>
        <taxon>Plagiorchiida</taxon>
        <taxon>Troglotremata</taxon>
        <taxon>Troglotrematidae</taxon>
        <taxon>Paragonimus</taxon>
    </lineage>
</organism>
<dbReference type="GO" id="GO:0046872">
    <property type="term" value="F:metal ion binding"/>
    <property type="evidence" value="ECO:0007669"/>
    <property type="project" value="UniProtKB-KW"/>
</dbReference>